<dbReference type="Pfam" id="PF04937">
    <property type="entry name" value="DUF659"/>
    <property type="match status" value="1"/>
</dbReference>
<reference evidence="3" key="1">
    <citation type="submission" date="2023-03" db="EMBL/GenBank/DDBJ databases">
        <title>Chromosome-scale reference genome and RAD-based genetic map of yellow starthistle (Centaurea solstitialis) reveal putative structural variation and QTLs associated with invader traits.</title>
        <authorList>
            <person name="Reatini B."/>
            <person name="Cang F.A."/>
            <person name="Jiang Q."/>
            <person name="Mckibben M.T.W."/>
            <person name="Barker M.S."/>
            <person name="Rieseberg L.H."/>
            <person name="Dlugosch K.M."/>
        </authorList>
    </citation>
    <scope>NUCLEOTIDE SEQUENCE</scope>
    <source>
        <strain evidence="3">CAN-66</strain>
        <tissue evidence="3">Leaf</tissue>
    </source>
</reference>
<gene>
    <name evidence="3" type="ORF">OSB04_002415</name>
</gene>
<dbReference type="InterPro" id="IPR012337">
    <property type="entry name" value="RNaseH-like_sf"/>
</dbReference>
<evidence type="ECO:0000313" key="3">
    <source>
        <dbReference type="EMBL" id="KAJ9566449.1"/>
    </source>
</evidence>
<dbReference type="PANTHER" id="PTHR32166:SF122">
    <property type="entry name" value="OS09G0499600 PROTEIN"/>
    <property type="match status" value="1"/>
</dbReference>
<organism evidence="3 4">
    <name type="scientific">Centaurea solstitialis</name>
    <name type="common">yellow star-thistle</name>
    <dbReference type="NCBI Taxonomy" id="347529"/>
    <lineage>
        <taxon>Eukaryota</taxon>
        <taxon>Viridiplantae</taxon>
        <taxon>Streptophyta</taxon>
        <taxon>Embryophyta</taxon>
        <taxon>Tracheophyta</taxon>
        <taxon>Spermatophyta</taxon>
        <taxon>Magnoliopsida</taxon>
        <taxon>eudicotyledons</taxon>
        <taxon>Gunneridae</taxon>
        <taxon>Pentapetalae</taxon>
        <taxon>asterids</taxon>
        <taxon>campanulids</taxon>
        <taxon>Asterales</taxon>
        <taxon>Asteraceae</taxon>
        <taxon>Carduoideae</taxon>
        <taxon>Cardueae</taxon>
        <taxon>Centaureinae</taxon>
        <taxon>Centaurea</taxon>
    </lineage>
</organism>
<dbReference type="InterPro" id="IPR007021">
    <property type="entry name" value="DUF659"/>
</dbReference>
<feature type="domain" description="HAT C-terminal dimerisation" evidence="2">
    <location>
        <begin position="178"/>
        <end position="250"/>
    </location>
</feature>
<dbReference type="Pfam" id="PF05699">
    <property type="entry name" value="Dimer_Tnp_hAT"/>
    <property type="match status" value="1"/>
</dbReference>
<evidence type="ECO:0000259" key="2">
    <source>
        <dbReference type="Pfam" id="PF05699"/>
    </source>
</evidence>
<keyword evidence="4" id="KW-1185">Reference proteome</keyword>
<accession>A0AA38WUV0</accession>
<dbReference type="EMBL" id="JARYMX010000001">
    <property type="protein sequence ID" value="KAJ9566449.1"/>
    <property type="molecule type" value="Genomic_DNA"/>
</dbReference>
<dbReference type="GO" id="GO:0046983">
    <property type="term" value="F:protein dimerization activity"/>
    <property type="evidence" value="ECO:0007669"/>
    <property type="project" value="InterPro"/>
</dbReference>
<dbReference type="InterPro" id="IPR008906">
    <property type="entry name" value="HATC_C_dom"/>
</dbReference>
<proteinExistence type="predicted"/>
<sequence>MVNSPRGSIFLKFMDVLDVSKDANFLFGIVDKMVDEVGEENVVQVVTDNASAYVKAWKMLEATSKNLYWTPCAAHCIDHMLEDIGKQIPQVKSCPQSQDFLHITLLQFHKQKNNLRKMVTSQEWTDCKWSKESKGRTLQSTILQEGFWRNIVYALKLMDPLIKVLKLVDGERKSAMGYIYEPMNKAKEAINRTEWWSIFGSSSSNLQKFAIQVLSLTCSATSCERNWGVFQHKRNRLAQERLNDMVYVKFNRALQHRYKKEGSGDHIILEDIDESNEWLMGMMDNNDGDEDDDLVFLDGDLTWGDVSRASRAYEIPHFTRTSRGRVNDDGQDEVEVEADIADFDSDKRDAPVLGFDDDSVGSIRWSLVGHLFRL</sequence>
<evidence type="ECO:0000313" key="4">
    <source>
        <dbReference type="Proteomes" id="UP001172457"/>
    </source>
</evidence>
<feature type="domain" description="DUF659" evidence="1">
    <location>
        <begin position="1"/>
        <end position="94"/>
    </location>
</feature>
<protein>
    <submittedName>
        <fullName evidence="3">Uncharacterized protein</fullName>
    </submittedName>
</protein>
<comment type="caution">
    <text evidence="3">The sequence shown here is derived from an EMBL/GenBank/DDBJ whole genome shotgun (WGS) entry which is preliminary data.</text>
</comment>
<evidence type="ECO:0000259" key="1">
    <source>
        <dbReference type="Pfam" id="PF04937"/>
    </source>
</evidence>
<dbReference type="SUPFAM" id="SSF53098">
    <property type="entry name" value="Ribonuclease H-like"/>
    <property type="match status" value="2"/>
</dbReference>
<name>A0AA38WUV0_9ASTR</name>
<dbReference type="Proteomes" id="UP001172457">
    <property type="component" value="Chromosome 1"/>
</dbReference>
<dbReference type="AlphaFoldDB" id="A0AA38WUV0"/>
<dbReference type="PANTHER" id="PTHR32166">
    <property type="entry name" value="OSJNBA0013A04.12 PROTEIN"/>
    <property type="match status" value="1"/>
</dbReference>